<name>A0A4Y6PU99_PERCE</name>
<dbReference type="AlphaFoldDB" id="A0A4Y6PU99"/>
<keyword evidence="2" id="KW-0732">Signal</keyword>
<evidence type="ECO:0000256" key="1">
    <source>
        <dbReference type="SAM" id="Phobius"/>
    </source>
</evidence>
<dbReference type="EMBL" id="CP041186">
    <property type="protein sequence ID" value="QDG51902.1"/>
    <property type="molecule type" value="Genomic_DNA"/>
</dbReference>
<feature type="chain" id="PRO_5030106452" evidence="2">
    <location>
        <begin position="23"/>
        <end position="143"/>
    </location>
</feature>
<keyword evidence="1" id="KW-0812">Transmembrane</keyword>
<feature type="transmembrane region" description="Helical" evidence="1">
    <location>
        <begin position="46"/>
        <end position="62"/>
    </location>
</feature>
<evidence type="ECO:0000256" key="2">
    <source>
        <dbReference type="SAM" id="SignalP"/>
    </source>
</evidence>
<organism evidence="3 4">
    <name type="scientific">Persicimonas caeni</name>
    <dbReference type="NCBI Taxonomy" id="2292766"/>
    <lineage>
        <taxon>Bacteria</taxon>
        <taxon>Deltaproteobacteria</taxon>
        <taxon>Bradymonadales</taxon>
        <taxon>Bradymonadaceae</taxon>
        <taxon>Persicimonas</taxon>
    </lineage>
</organism>
<keyword evidence="1" id="KW-1133">Transmembrane helix</keyword>
<accession>A0A5B8Y9T7</accession>
<dbReference type="Proteomes" id="UP000315995">
    <property type="component" value="Chromosome"/>
</dbReference>
<feature type="signal peptide" evidence="2">
    <location>
        <begin position="1"/>
        <end position="22"/>
    </location>
</feature>
<feature type="transmembrane region" description="Helical" evidence="1">
    <location>
        <begin position="107"/>
        <end position="132"/>
    </location>
</feature>
<feature type="transmembrane region" description="Helical" evidence="1">
    <location>
        <begin position="71"/>
        <end position="95"/>
    </location>
</feature>
<protein>
    <submittedName>
        <fullName evidence="3">Uncharacterized protein</fullName>
    </submittedName>
</protein>
<dbReference type="RefSeq" id="WP_141198380.1">
    <property type="nucleotide sequence ID" value="NZ_CP041186.1"/>
</dbReference>
<keyword evidence="1" id="KW-0472">Membrane</keyword>
<proteinExistence type="predicted"/>
<keyword evidence="4" id="KW-1185">Reference proteome</keyword>
<evidence type="ECO:0000313" key="4">
    <source>
        <dbReference type="Proteomes" id="UP000315995"/>
    </source>
</evidence>
<accession>A0A4Y6PU99</accession>
<sequence length="143" mass="15425">MKEKTFLATFTAIMLASLPAWACGLLCSADIGEWTFVHYNTAFGSIFWIPASLLTFIALWVLRHNCSCKPALLAASTGIVPYSILSTLFMLDGIAPVLEKLFHGSSGIVFTAFSALLLVVQGVYVAAAYVIADGVQRPSLDEF</sequence>
<gene>
    <name evidence="3" type="ORF">FIV42_14485</name>
</gene>
<reference evidence="3 4" key="1">
    <citation type="submission" date="2019-06" db="EMBL/GenBank/DDBJ databases">
        <title>Persicimonas caeni gen. nov., sp. nov., a predatory bacterium isolated from solar saltern.</title>
        <authorList>
            <person name="Wang S."/>
        </authorList>
    </citation>
    <scope>NUCLEOTIDE SEQUENCE [LARGE SCALE GENOMIC DNA]</scope>
    <source>
        <strain evidence="3 4">YN101</strain>
    </source>
</reference>
<evidence type="ECO:0000313" key="3">
    <source>
        <dbReference type="EMBL" id="QDG51902.1"/>
    </source>
</evidence>